<feature type="chain" id="PRO_5041810640" evidence="1">
    <location>
        <begin position="22"/>
        <end position="367"/>
    </location>
</feature>
<dbReference type="Proteomes" id="UP000260814">
    <property type="component" value="Unassembled WGS sequence"/>
</dbReference>
<dbReference type="PROSITE" id="PS01095">
    <property type="entry name" value="GH18_1"/>
    <property type="match status" value="1"/>
</dbReference>
<protein>
    <submittedName>
        <fullName evidence="4">Endoglycosidase</fullName>
    </submittedName>
</protein>
<keyword evidence="4" id="KW-0378">Hydrolase</keyword>
<dbReference type="GO" id="GO:0005975">
    <property type="term" value="P:carbohydrate metabolic process"/>
    <property type="evidence" value="ECO:0007669"/>
    <property type="project" value="InterPro"/>
</dbReference>
<dbReference type="EMBL" id="QSQT01000034">
    <property type="protein sequence ID" value="RGK52177.1"/>
    <property type="molecule type" value="Genomic_DNA"/>
</dbReference>
<dbReference type="EMBL" id="QSTW01000003">
    <property type="protein sequence ID" value="RGM92556.1"/>
    <property type="molecule type" value="Genomic_DNA"/>
</dbReference>
<sequence>MKKIIRYAGALLLAAGFVACSEWNMPERETFENQENLEKYIPLLEAESEADLTPSMRDYFAKLREYRQAPHVKGFGWFGNWTGRGSNAQNYLKMLPDSVDFVSLWGTRGNLSEEQKKDLKFFQEIKGGKALLCWIVQDLGDQMTPPGQEPKKYWIEEKGGGNFVEGVKAYANAICDTIEKYNLDGFDIDYEPGYGHSGSMANGEMISETSGNTDMFVFIKTLSDRLRPAGRMLVMDGQPEKLSTEASKYIDHYIYQAYWERSTAQVLRKINQPHLENWERKTIITVEFEQGWQTGGVDEYTSVRPEINAYPEGRQIFDYATLDLPDGRRIGGIGTYHMEYDYGNTPPYKWLREALRLGNVVYPGKLD</sequence>
<dbReference type="InterPro" id="IPR001579">
    <property type="entry name" value="Glyco_hydro_18_chit_AS"/>
</dbReference>
<evidence type="ECO:0000313" key="5">
    <source>
        <dbReference type="Proteomes" id="UP000260780"/>
    </source>
</evidence>
<dbReference type="RefSeq" id="WP_117673854.1">
    <property type="nucleotide sequence ID" value="NZ_CABOGR010000034.1"/>
</dbReference>
<name>A0A3E4ZBZ2_9BACT</name>
<dbReference type="AlphaFoldDB" id="A0A3E4ZBZ2"/>
<evidence type="ECO:0000256" key="1">
    <source>
        <dbReference type="SAM" id="SignalP"/>
    </source>
</evidence>
<evidence type="ECO:0000313" key="3">
    <source>
        <dbReference type="EMBL" id="RGM34184.1"/>
    </source>
</evidence>
<keyword evidence="7" id="KW-1185">Reference proteome</keyword>
<evidence type="ECO:0000313" key="4">
    <source>
        <dbReference type="EMBL" id="RGM92556.1"/>
    </source>
</evidence>
<dbReference type="Pfam" id="PF16141">
    <property type="entry name" value="GH18_BT1044-like"/>
    <property type="match status" value="1"/>
</dbReference>
<accession>A0A3E4ZBZ2</accession>
<evidence type="ECO:0000313" key="7">
    <source>
        <dbReference type="Proteomes" id="UP000260862"/>
    </source>
</evidence>
<evidence type="ECO:0000313" key="6">
    <source>
        <dbReference type="Proteomes" id="UP000260814"/>
    </source>
</evidence>
<organism evidence="4 6">
    <name type="scientific">Phocaeicola plebeius</name>
    <dbReference type="NCBI Taxonomy" id="310297"/>
    <lineage>
        <taxon>Bacteria</taxon>
        <taxon>Pseudomonadati</taxon>
        <taxon>Bacteroidota</taxon>
        <taxon>Bacteroidia</taxon>
        <taxon>Bacteroidales</taxon>
        <taxon>Bacteroidaceae</taxon>
        <taxon>Phocaeicola</taxon>
    </lineage>
</organism>
<evidence type="ECO:0000313" key="2">
    <source>
        <dbReference type="EMBL" id="RGK52177.1"/>
    </source>
</evidence>
<dbReference type="Proteomes" id="UP000260862">
    <property type="component" value="Unassembled WGS sequence"/>
</dbReference>
<comment type="caution">
    <text evidence="4">The sequence shown here is derived from an EMBL/GenBank/DDBJ whole genome shotgun (WGS) entry which is preliminary data.</text>
</comment>
<keyword evidence="4" id="KW-0326">Glycosidase</keyword>
<dbReference type="PROSITE" id="PS51257">
    <property type="entry name" value="PROKAR_LIPOPROTEIN"/>
    <property type="match status" value="1"/>
</dbReference>
<dbReference type="EMBL" id="QSTF01000080">
    <property type="protein sequence ID" value="RGM34184.1"/>
    <property type="molecule type" value="Genomic_DNA"/>
</dbReference>
<dbReference type="InterPro" id="IPR017853">
    <property type="entry name" value="GH"/>
</dbReference>
<dbReference type="Gene3D" id="3.20.20.80">
    <property type="entry name" value="Glycosidases"/>
    <property type="match status" value="1"/>
</dbReference>
<reference evidence="5 6" key="1">
    <citation type="submission" date="2018-08" db="EMBL/GenBank/DDBJ databases">
        <title>A genome reference for cultivated species of the human gut microbiota.</title>
        <authorList>
            <person name="Zou Y."/>
            <person name="Xue W."/>
            <person name="Luo G."/>
        </authorList>
    </citation>
    <scope>NUCLEOTIDE SEQUENCE [LARGE SCALE GENOMIC DNA]</scope>
    <source>
        <strain evidence="4 6">OM06-2</strain>
        <strain evidence="3 5">OM08-14</strain>
        <strain evidence="2 7">TF10-3AC</strain>
    </source>
</reference>
<dbReference type="InterPro" id="IPR032320">
    <property type="entry name" value="GH18_BT1044-like"/>
</dbReference>
<dbReference type="CDD" id="cd06542">
    <property type="entry name" value="GH18_EndoS-like"/>
    <property type="match status" value="1"/>
</dbReference>
<feature type="signal peptide" evidence="1">
    <location>
        <begin position="1"/>
        <end position="21"/>
    </location>
</feature>
<proteinExistence type="predicted"/>
<dbReference type="SUPFAM" id="SSF51445">
    <property type="entry name" value="(Trans)glycosidases"/>
    <property type="match status" value="1"/>
</dbReference>
<gene>
    <name evidence="4" type="ORF">DXB87_03930</name>
    <name evidence="3" type="ORF">DXC17_17230</name>
    <name evidence="2" type="ORF">DXD04_14155</name>
</gene>
<keyword evidence="1" id="KW-0732">Signal</keyword>
<dbReference type="Proteomes" id="UP000260780">
    <property type="component" value="Unassembled WGS sequence"/>
</dbReference>
<dbReference type="GO" id="GO:0004553">
    <property type="term" value="F:hydrolase activity, hydrolyzing O-glycosyl compounds"/>
    <property type="evidence" value="ECO:0007669"/>
    <property type="project" value="InterPro"/>
</dbReference>